<keyword evidence="1" id="KW-0812">Transmembrane</keyword>
<dbReference type="EMBL" id="CP047415">
    <property type="protein sequence ID" value="QLL73746.1"/>
    <property type="molecule type" value="Genomic_DNA"/>
</dbReference>
<protein>
    <submittedName>
        <fullName evidence="2">Uncharacterized protein</fullName>
    </submittedName>
</protein>
<dbReference type="Proteomes" id="UP000510660">
    <property type="component" value="Chromosome"/>
</dbReference>
<proteinExistence type="predicted"/>
<feature type="transmembrane region" description="Helical" evidence="1">
    <location>
        <begin position="29"/>
        <end position="51"/>
    </location>
</feature>
<sequence>MTEKEYEREYGKTKLDHVLSHMTIAFGKILEFMAILFLPFAIVEQLCIYGVTHPDQIISLLLVLMIFLTALAVRAVKKLRKK</sequence>
<organism evidence="2 3">
    <name type="scientific">Lactobacillus crispatus</name>
    <dbReference type="NCBI Taxonomy" id="47770"/>
    <lineage>
        <taxon>Bacteria</taxon>
        <taxon>Bacillati</taxon>
        <taxon>Bacillota</taxon>
        <taxon>Bacilli</taxon>
        <taxon>Lactobacillales</taxon>
        <taxon>Lactobacillaceae</taxon>
        <taxon>Lactobacillus</taxon>
    </lineage>
</organism>
<accession>A0A7H9E7Z0</accession>
<keyword evidence="1" id="KW-0472">Membrane</keyword>
<evidence type="ECO:0000256" key="1">
    <source>
        <dbReference type="SAM" id="Phobius"/>
    </source>
</evidence>
<gene>
    <name evidence="2" type="ORF">GTO85_04850</name>
</gene>
<evidence type="ECO:0000313" key="2">
    <source>
        <dbReference type="EMBL" id="QLL73746.1"/>
    </source>
</evidence>
<keyword evidence="1" id="KW-1133">Transmembrane helix</keyword>
<name>A0A7H9E7Z0_9LACO</name>
<evidence type="ECO:0000313" key="3">
    <source>
        <dbReference type="Proteomes" id="UP000510660"/>
    </source>
</evidence>
<dbReference type="AlphaFoldDB" id="A0A7H9E7Z0"/>
<reference evidence="2 3" key="1">
    <citation type="submission" date="2020-01" db="EMBL/GenBank/DDBJ databases">
        <title>Complete and circular genome sequences of six lactobacillus isolates from horses.</title>
        <authorList>
            <person name="Hassan H.M."/>
        </authorList>
    </citation>
    <scope>NUCLEOTIDE SEQUENCE [LARGE SCALE GENOMIC DNA]</scope>
    <source>
        <strain evidence="2 3">1D</strain>
    </source>
</reference>
<dbReference type="RefSeq" id="WP_180861998.1">
    <property type="nucleotide sequence ID" value="NZ_CP047415.1"/>
</dbReference>
<feature type="transmembrane region" description="Helical" evidence="1">
    <location>
        <begin position="57"/>
        <end position="76"/>
    </location>
</feature>